<comment type="caution">
    <text evidence="2">The sequence shown here is derived from an EMBL/GenBank/DDBJ whole genome shotgun (WGS) entry which is preliminary data.</text>
</comment>
<protein>
    <submittedName>
        <fullName evidence="2">Uncharacterized protein</fullName>
    </submittedName>
</protein>
<dbReference type="EMBL" id="PTIU01000036">
    <property type="protein sequence ID" value="PPK52238.1"/>
    <property type="molecule type" value="Genomic_DNA"/>
</dbReference>
<dbReference type="Proteomes" id="UP000239648">
    <property type="component" value="Unassembled WGS sequence"/>
</dbReference>
<proteinExistence type="predicted"/>
<organism evidence="2 3">
    <name type="scientific">Marinobacter persicus</name>
    <dbReference type="NCBI Taxonomy" id="930118"/>
    <lineage>
        <taxon>Bacteria</taxon>
        <taxon>Pseudomonadati</taxon>
        <taxon>Pseudomonadota</taxon>
        <taxon>Gammaproteobacteria</taxon>
        <taxon>Pseudomonadales</taxon>
        <taxon>Marinobacteraceae</taxon>
        <taxon>Marinobacter</taxon>
    </lineage>
</organism>
<keyword evidence="4" id="KW-1185">Reference proteome</keyword>
<evidence type="ECO:0000313" key="4">
    <source>
        <dbReference type="Proteomes" id="UP000239648"/>
    </source>
</evidence>
<gene>
    <name evidence="2" type="ORF">B0H24_103622</name>
    <name evidence="1" type="ORF">BY455_13622</name>
</gene>
<dbReference type="EMBL" id="PTIT01000036">
    <property type="protein sequence ID" value="PPK50052.1"/>
    <property type="molecule type" value="Genomic_DNA"/>
</dbReference>
<sequence>MEAELRKDIKAGLKGKTPHEILKAMGYPHPSEKNMHRLENVLTSKTLGLKDGGFDLKYSTPEFLVALSKVARLDEQEVRQRIGNINQDVSDDWQAFKPYIWVDTHFKRTTQPLFALAACESFRYVSFPKGFWQLSLEQQLAKAQTLVREHMAETDGTLKMWGDIQEYWFFYEPRKAYRLAPDGAVLGKHNGPVSNSASVTI</sequence>
<accession>A0A2S6G2P4</accession>
<name>A0A2S6G2P4_9GAMM</name>
<dbReference type="AlphaFoldDB" id="A0A2S6G2P4"/>
<dbReference type="OrthoDB" id="6360607at2"/>
<evidence type="ECO:0000313" key="1">
    <source>
        <dbReference type="EMBL" id="PPK50052.1"/>
    </source>
</evidence>
<evidence type="ECO:0000313" key="3">
    <source>
        <dbReference type="Proteomes" id="UP000239446"/>
    </source>
</evidence>
<reference evidence="1 4" key="1">
    <citation type="submission" date="2018-02" db="EMBL/GenBank/DDBJ databases">
        <title>Deep subsurface shale carbon reservoir microbial communities from Ohio and West Virginia, USA.</title>
        <authorList>
            <person name="Wrighton K."/>
        </authorList>
    </citation>
    <scope>NUCLEOTIDE SEQUENCE [LARGE SCALE GENOMIC DNA]</scope>
    <source>
        <strain evidence="1 4">UTICA-S1B6</strain>
    </source>
</reference>
<evidence type="ECO:0000313" key="2">
    <source>
        <dbReference type="EMBL" id="PPK52238.1"/>
    </source>
</evidence>
<dbReference type="Proteomes" id="UP000239446">
    <property type="component" value="Unassembled WGS sequence"/>
</dbReference>
<dbReference type="RefSeq" id="WP_104417389.1">
    <property type="nucleotide sequence ID" value="NZ_PTIT01000036.1"/>
</dbReference>
<reference evidence="2 3" key="2">
    <citation type="submission" date="2018-02" db="EMBL/GenBank/DDBJ databases">
        <title>Subsurface microbial communities from deep shales in Ohio and West Virginia, USA.</title>
        <authorList>
            <person name="Wrighton K."/>
        </authorList>
    </citation>
    <scope>NUCLEOTIDE SEQUENCE [LARGE SCALE GENOMIC DNA]</scope>
    <source>
        <strain evidence="2 3">UTICA-S1B9</strain>
    </source>
</reference>